<feature type="region of interest" description="Disordered" evidence="1">
    <location>
        <begin position="154"/>
        <end position="181"/>
    </location>
</feature>
<dbReference type="AlphaFoldDB" id="A0A381YTY9"/>
<sequence length="434" mass="44500">MAKRGGGRSSRSSSSRGRSSSRSSSKGKGKSSGGKSSKGGRGKGRSTSSAGKGGTRSGSGKGSSGRGTGSKGTGGTSGTKSKSTSGQTSARGNRGIGGTSGIGGIGSRLGFSISQTKAQKAQAEKAQKAAVKAQKVAAEKSAFSIASLGFNTAFGPRQPDSKLSKTQSTGTFTSWHDSGTTSNLQAAIDRSKEANPAAWGQVTGERVNLGTFTSALTEAKEKSFDRTHQINLNPAHVSAEGKFNLVEATKGFFAKHTAFVLTPEASATSDVSAEISAVPTTDQKQGIGLSGISATSIAGDAGGAAMPTTSLMQNLAADGLSNIVDYFSGDDEKKQQHPHAKTVDMLKNMQAPWLSGAMNWDKLNVSANKWGSINVTRLGDIGAELYGSVAKKDISLYATSAGNVAVKAQIEMVHAYDANEKRIAKYEADAVENP</sequence>
<feature type="compositionally biased region" description="Polar residues" evidence="1">
    <location>
        <begin position="164"/>
        <end position="181"/>
    </location>
</feature>
<feature type="region of interest" description="Disordered" evidence="1">
    <location>
        <begin position="1"/>
        <end position="103"/>
    </location>
</feature>
<gene>
    <name evidence="2" type="ORF">METZ01_LOCUS132821</name>
</gene>
<feature type="compositionally biased region" description="Low complexity" evidence="1">
    <location>
        <begin position="9"/>
        <end position="26"/>
    </location>
</feature>
<proteinExistence type="predicted"/>
<feature type="compositionally biased region" description="Gly residues" evidence="1">
    <location>
        <begin position="51"/>
        <end position="77"/>
    </location>
</feature>
<dbReference type="EMBL" id="UINC01018950">
    <property type="protein sequence ID" value="SVA79967.1"/>
    <property type="molecule type" value="Genomic_DNA"/>
</dbReference>
<organism evidence="2">
    <name type="scientific">marine metagenome</name>
    <dbReference type="NCBI Taxonomy" id="408172"/>
    <lineage>
        <taxon>unclassified sequences</taxon>
        <taxon>metagenomes</taxon>
        <taxon>ecological metagenomes</taxon>
    </lineage>
</organism>
<evidence type="ECO:0000256" key="1">
    <source>
        <dbReference type="SAM" id="MobiDB-lite"/>
    </source>
</evidence>
<accession>A0A381YTY9</accession>
<evidence type="ECO:0000313" key="2">
    <source>
        <dbReference type="EMBL" id="SVA79967.1"/>
    </source>
</evidence>
<feature type="compositionally biased region" description="Gly residues" evidence="1">
    <location>
        <begin position="94"/>
        <end position="103"/>
    </location>
</feature>
<protein>
    <submittedName>
        <fullName evidence="2">Uncharacterized protein</fullName>
    </submittedName>
</protein>
<feature type="non-terminal residue" evidence="2">
    <location>
        <position position="434"/>
    </location>
</feature>
<name>A0A381YTY9_9ZZZZ</name>
<reference evidence="2" key="1">
    <citation type="submission" date="2018-05" db="EMBL/GenBank/DDBJ databases">
        <authorList>
            <person name="Lanie J.A."/>
            <person name="Ng W.-L."/>
            <person name="Kazmierczak K.M."/>
            <person name="Andrzejewski T.M."/>
            <person name="Davidsen T.M."/>
            <person name="Wayne K.J."/>
            <person name="Tettelin H."/>
            <person name="Glass J.I."/>
            <person name="Rusch D."/>
            <person name="Podicherti R."/>
            <person name="Tsui H.-C.T."/>
            <person name="Winkler M.E."/>
        </authorList>
    </citation>
    <scope>NUCLEOTIDE SEQUENCE</scope>
</reference>